<dbReference type="RefSeq" id="WP_187763538.1">
    <property type="nucleotide sequence ID" value="NZ_CP061038.1"/>
</dbReference>
<keyword evidence="4" id="KW-1185">Reference proteome</keyword>
<organism evidence="3 4">
    <name type="scientific">Sphingomonas alpina</name>
    <dbReference type="NCBI Taxonomy" id="653931"/>
    <lineage>
        <taxon>Bacteria</taxon>
        <taxon>Pseudomonadati</taxon>
        <taxon>Pseudomonadota</taxon>
        <taxon>Alphaproteobacteria</taxon>
        <taxon>Sphingomonadales</taxon>
        <taxon>Sphingomonadaceae</taxon>
        <taxon>Sphingomonas</taxon>
    </lineage>
</organism>
<feature type="compositionally biased region" description="Pro residues" evidence="1">
    <location>
        <begin position="9"/>
        <end position="23"/>
    </location>
</feature>
<gene>
    <name evidence="3" type="ORF">H3Z74_08950</name>
</gene>
<keyword evidence="2" id="KW-1133">Transmembrane helix</keyword>
<evidence type="ECO:0000313" key="4">
    <source>
        <dbReference type="Proteomes" id="UP000516148"/>
    </source>
</evidence>
<dbReference type="KEGG" id="spap:H3Z74_08950"/>
<keyword evidence="2" id="KW-0472">Membrane</keyword>
<dbReference type="Proteomes" id="UP000516148">
    <property type="component" value="Chromosome"/>
</dbReference>
<feature type="region of interest" description="Disordered" evidence="1">
    <location>
        <begin position="1"/>
        <end position="31"/>
    </location>
</feature>
<evidence type="ECO:0000256" key="1">
    <source>
        <dbReference type="SAM" id="MobiDB-lite"/>
    </source>
</evidence>
<keyword evidence="2" id="KW-0812">Transmembrane</keyword>
<sequence>MNDETPAAPDMPPEPAAAPPQPSPSIETVTQQAVDRAEAAATRRRWVTLAELVGVAGLIIAAAGLWMSWSDRRADDQAKQVEKASEAKVRTLVMLKGTVEKGGDRLKLSDAAHDVQNIDVTFPSALGIAAQNSVLEPRIEASWFSGPLLSLTDNGPDSQEGRLPVLITASYWDADTERRDTAIYDVVWKTKGRMLLGRALHVEGLMLRERAGSKARLDAIWAREKPKPAK</sequence>
<feature type="transmembrane region" description="Helical" evidence="2">
    <location>
        <begin position="46"/>
        <end position="69"/>
    </location>
</feature>
<reference evidence="3 4" key="1">
    <citation type="submission" date="2020-09" db="EMBL/GenBank/DDBJ databases">
        <title>Sphingomonas sp., a new species isolated from pork steak.</title>
        <authorList>
            <person name="Heidler von Heilborn D."/>
        </authorList>
    </citation>
    <scope>NUCLEOTIDE SEQUENCE [LARGE SCALE GENOMIC DNA]</scope>
    <source>
        <strain evidence="4">S8-3T</strain>
    </source>
</reference>
<dbReference type="AlphaFoldDB" id="A0A7H0LNK2"/>
<evidence type="ECO:0000313" key="3">
    <source>
        <dbReference type="EMBL" id="QNQ11255.1"/>
    </source>
</evidence>
<evidence type="ECO:0000256" key="2">
    <source>
        <dbReference type="SAM" id="Phobius"/>
    </source>
</evidence>
<protein>
    <submittedName>
        <fullName evidence="3">Uncharacterized protein</fullName>
    </submittedName>
</protein>
<name>A0A7H0LNK2_9SPHN</name>
<accession>A0A7H0LNK2</accession>
<dbReference type="EMBL" id="CP061038">
    <property type="protein sequence ID" value="QNQ11255.1"/>
    <property type="molecule type" value="Genomic_DNA"/>
</dbReference>
<proteinExistence type="predicted"/>